<dbReference type="GO" id="GO:0016787">
    <property type="term" value="F:hydrolase activity"/>
    <property type="evidence" value="ECO:0007669"/>
    <property type="project" value="UniProtKB-KW"/>
</dbReference>
<comment type="caution">
    <text evidence="6">The sequence shown here is derived from an EMBL/GenBank/DDBJ whole genome shotgun (WGS) entry which is preliminary data.</text>
</comment>
<dbReference type="PANTHER" id="PTHR46193:SF18">
    <property type="entry name" value="HEXITOL PHOSPHATASE B"/>
    <property type="match status" value="1"/>
</dbReference>
<dbReference type="SFLD" id="SFLDG01129">
    <property type="entry name" value="C1.5:_HAD__Beta-PGM__Phosphata"/>
    <property type="match status" value="1"/>
</dbReference>
<keyword evidence="5" id="KW-0119">Carbohydrate metabolism</keyword>
<dbReference type="AlphaFoldDB" id="G5JMX9"/>
<organism evidence="6 7">
    <name type="scientific">Streptococcus criceti HS-6</name>
    <dbReference type="NCBI Taxonomy" id="873449"/>
    <lineage>
        <taxon>Bacteria</taxon>
        <taxon>Bacillati</taxon>
        <taxon>Bacillota</taxon>
        <taxon>Bacilli</taxon>
        <taxon>Lactobacillales</taxon>
        <taxon>Streptococcaceae</taxon>
        <taxon>Streptococcus</taxon>
    </lineage>
</organism>
<evidence type="ECO:0000313" key="6">
    <source>
        <dbReference type="EMBL" id="EHI74625.1"/>
    </source>
</evidence>
<evidence type="ECO:0000256" key="2">
    <source>
        <dbReference type="ARBA" id="ARBA00006171"/>
    </source>
</evidence>
<dbReference type="PANTHER" id="PTHR46193">
    <property type="entry name" value="6-PHOSPHOGLUCONATE PHOSPHATASE"/>
    <property type="match status" value="1"/>
</dbReference>
<dbReference type="SFLD" id="SFLDG01135">
    <property type="entry name" value="C1.5.6:_HAD__Beta-PGM__Phospha"/>
    <property type="match status" value="1"/>
</dbReference>
<dbReference type="Pfam" id="PF13419">
    <property type="entry name" value="HAD_2"/>
    <property type="match status" value="1"/>
</dbReference>
<name>G5JMX9_STRCG</name>
<keyword evidence="3" id="KW-0479">Metal-binding</keyword>
<gene>
    <name evidence="6" type="ORF">STRCR_0094</name>
</gene>
<comment type="similarity">
    <text evidence="2">Belongs to the HAD-like hydrolase superfamily. CbbY/CbbZ/Gph/YieH family.</text>
</comment>
<keyword evidence="4" id="KW-0460">Magnesium</keyword>
<dbReference type="InterPro" id="IPR023198">
    <property type="entry name" value="PGP-like_dom2"/>
</dbReference>
<dbReference type="NCBIfam" id="TIGR01509">
    <property type="entry name" value="HAD-SF-IA-v3"/>
    <property type="match status" value="1"/>
</dbReference>
<dbReference type="eggNOG" id="COG0637">
    <property type="taxonomic scope" value="Bacteria"/>
</dbReference>
<dbReference type="OrthoDB" id="9797743at2"/>
<accession>G5JMX9</accession>
<keyword evidence="7" id="KW-1185">Reference proteome</keyword>
<dbReference type="InterPro" id="IPR006439">
    <property type="entry name" value="HAD-SF_hydro_IA"/>
</dbReference>
<reference evidence="6" key="1">
    <citation type="submission" date="2011-07" db="EMBL/GenBank/DDBJ databases">
        <authorList>
            <person name="Stanhope M.J."/>
            <person name="Durkin A.S."/>
            <person name="Hostetler J."/>
            <person name="Kim M."/>
            <person name="Radune D."/>
            <person name="Singh I."/>
            <person name="Town C.D."/>
        </authorList>
    </citation>
    <scope>NUCLEOTIDE SEQUENCE [LARGE SCALE GENOMIC DNA]</scope>
    <source>
        <strain evidence="6">HS-6</strain>
    </source>
</reference>
<protein>
    <submittedName>
        <fullName evidence="6">Hydrolase, haloacid dehalogenase-like family protein</fullName>
    </submittedName>
</protein>
<dbReference type="SFLD" id="SFLDS00003">
    <property type="entry name" value="Haloacid_Dehalogenase"/>
    <property type="match status" value="1"/>
</dbReference>
<evidence type="ECO:0000256" key="4">
    <source>
        <dbReference type="ARBA" id="ARBA00022842"/>
    </source>
</evidence>
<dbReference type="Gene3D" id="3.40.50.1000">
    <property type="entry name" value="HAD superfamily/HAD-like"/>
    <property type="match status" value="1"/>
</dbReference>
<dbReference type="GO" id="GO:0046872">
    <property type="term" value="F:metal ion binding"/>
    <property type="evidence" value="ECO:0007669"/>
    <property type="project" value="UniProtKB-KW"/>
</dbReference>
<proteinExistence type="inferred from homology"/>
<comment type="cofactor">
    <cofactor evidence="1">
        <name>Mg(2+)</name>
        <dbReference type="ChEBI" id="CHEBI:18420"/>
    </cofactor>
</comment>
<dbReference type="EMBL" id="AEUV02000002">
    <property type="protein sequence ID" value="EHI74625.1"/>
    <property type="molecule type" value="Genomic_DNA"/>
</dbReference>
<dbReference type="InterPro" id="IPR041492">
    <property type="entry name" value="HAD_2"/>
</dbReference>
<dbReference type="PRINTS" id="PR00413">
    <property type="entry name" value="HADHALOGNASE"/>
</dbReference>
<dbReference type="InterPro" id="IPR023214">
    <property type="entry name" value="HAD_sf"/>
</dbReference>
<dbReference type="Gene3D" id="1.10.150.240">
    <property type="entry name" value="Putative phosphatase, domain 2"/>
    <property type="match status" value="1"/>
</dbReference>
<evidence type="ECO:0000256" key="1">
    <source>
        <dbReference type="ARBA" id="ARBA00001946"/>
    </source>
</evidence>
<dbReference type="Proteomes" id="UP000004322">
    <property type="component" value="Unassembled WGS sequence"/>
</dbReference>
<dbReference type="InterPro" id="IPR036412">
    <property type="entry name" value="HAD-like_sf"/>
</dbReference>
<dbReference type="SUPFAM" id="SSF56784">
    <property type="entry name" value="HAD-like"/>
    <property type="match status" value="1"/>
</dbReference>
<evidence type="ECO:0000256" key="3">
    <source>
        <dbReference type="ARBA" id="ARBA00022723"/>
    </source>
</evidence>
<evidence type="ECO:0000313" key="7">
    <source>
        <dbReference type="Proteomes" id="UP000004322"/>
    </source>
</evidence>
<dbReference type="RefSeq" id="WP_004228050.1">
    <property type="nucleotide sequence ID" value="NZ_AEUV02000002.1"/>
</dbReference>
<dbReference type="CDD" id="cd07505">
    <property type="entry name" value="HAD_BPGM-like"/>
    <property type="match status" value="1"/>
</dbReference>
<dbReference type="InterPro" id="IPR051600">
    <property type="entry name" value="Beta-PGM-like"/>
</dbReference>
<dbReference type="STRING" id="873449.STRCR_0094"/>
<evidence type="ECO:0000256" key="5">
    <source>
        <dbReference type="ARBA" id="ARBA00023277"/>
    </source>
</evidence>
<sequence length="218" mass="24028">MKQAIIFDMDGVLFDTEEFYYSRRQTFLAGLGISIDHLPLSFFIGGNMKQVWQKILGQDYGHWDIAQLQADYTAYKIAHPLPYQEVIFSDVCPSLERLKKAGLKIGLASSSTKSDILKALGDTDLTAYFDVILSGEEFPESKPNPAIYNTAADLLGFAKTDLLIIEDSEKGIAAGVAAGIEVWALEDKRFGLDQSQADRLISSLNQAMDLLQVPALEG</sequence>